<dbReference type="Proteomes" id="UP000287609">
    <property type="component" value="Unassembled WGS sequence"/>
</dbReference>
<dbReference type="GO" id="GO:0016788">
    <property type="term" value="F:hydrolase activity, acting on ester bonds"/>
    <property type="evidence" value="ECO:0007669"/>
    <property type="project" value="InterPro"/>
</dbReference>
<dbReference type="OrthoDB" id="5095936at2"/>
<reference evidence="2 3" key="1">
    <citation type="submission" date="2018-09" db="EMBL/GenBank/DDBJ databases">
        <title>Characterization of the phylogenetic diversity of five novel species belonging to the genus Bifidobacterium.</title>
        <authorList>
            <person name="Lugli G.A."/>
            <person name="Duranti S."/>
            <person name="Milani C."/>
        </authorList>
    </citation>
    <scope>NUCLEOTIDE SEQUENCE [LARGE SCALE GENOMIC DNA]</scope>
    <source>
        <strain evidence="2 3">2036B</strain>
    </source>
</reference>
<accession>A0A430FPH4</accession>
<dbReference type="SUPFAM" id="SSF53474">
    <property type="entry name" value="alpha/beta-Hydrolases"/>
    <property type="match status" value="1"/>
</dbReference>
<keyword evidence="3" id="KW-1185">Reference proteome</keyword>
<evidence type="ECO:0000313" key="3">
    <source>
        <dbReference type="Proteomes" id="UP000287609"/>
    </source>
</evidence>
<gene>
    <name evidence="2" type="ORF">D2E26_0794</name>
</gene>
<proteinExistence type="predicted"/>
<dbReference type="Pfam" id="PF07819">
    <property type="entry name" value="PGAP1"/>
    <property type="match status" value="1"/>
</dbReference>
<dbReference type="Gene3D" id="3.40.50.1820">
    <property type="entry name" value="alpha/beta hydrolase"/>
    <property type="match status" value="1"/>
</dbReference>
<evidence type="ECO:0000259" key="1">
    <source>
        <dbReference type="Pfam" id="PF07819"/>
    </source>
</evidence>
<organism evidence="2 3">
    <name type="scientific">Bifidobacterium dolichotidis</name>
    <dbReference type="NCBI Taxonomy" id="2306976"/>
    <lineage>
        <taxon>Bacteria</taxon>
        <taxon>Bacillati</taxon>
        <taxon>Actinomycetota</taxon>
        <taxon>Actinomycetes</taxon>
        <taxon>Bifidobacteriales</taxon>
        <taxon>Bifidobacteriaceae</taxon>
        <taxon>Bifidobacterium</taxon>
    </lineage>
</organism>
<feature type="domain" description="GPI inositol-deacylase PGAP1-like alpha/beta" evidence="1">
    <location>
        <begin position="335"/>
        <end position="398"/>
    </location>
</feature>
<dbReference type="InterPro" id="IPR012908">
    <property type="entry name" value="PGAP1-ab_dom-like"/>
</dbReference>
<dbReference type="AlphaFoldDB" id="A0A430FPH4"/>
<sequence>MQIQSSVSDSRQVCVQSRVYGGVTRTAEHHEAQRVVNGLQQARSSLNQVATACSNLALHTSGAAQQLQWCAQPHEPFVTTTSLLAQANDAAARVQRIAVQCENLATLLSHAYNLYADAESSARRAGITALQVMTSVSPPLAAVALGASAAGGMAYGFAKEHKFSVMHTVNGTTWMQEGMLRGLGPWIMAGTAVLNPTKTLHVARDTSSTVEHGAAGLAWAWQPLHNWMQGSDVEVRQVGQHVQAVGEVSSVGGALTDLRQLGETRTQGLRSGTADELSYATIAISQYKRADGSTAWLVTIPGTDGESDSPFAWPQNVELMSDDAEHRMQAESARMVEQAMREAGIQPNDPVALVGHSQGGIVAATIASDCTDEFSIEHIVTAGSPIAQHPVGNQTWVTAIEMDDEVVAALDGAANPTNEQWLTVRGSLNEQRTTSTDDPGVDMPYADVSCADIPYADDPCAGVPVDRDPNTYEITHWLKYHEAAYEHASALGSPELQAHEQHFQQTIQGEYQGTTYWQGRVQK</sequence>
<dbReference type="RefSeq" id="WP_125963446.1">
    <property type="nucleotide sequence ID" value="NZ_QXGM01000002.1"/>
</dbReference>
<dbReference type="EMBL" id="QXGM01000002">
    <property type="protein sequence ID" value="RSX54740.1"/>
    <property type="molecule type" value="Genomic_DNA"/>
</dbReference>
<dbReference type="InterPro" id="IPR029058">
    <property type="entry name" value="AB_hydrolase_fold"/>
</dbReference>
<evidence type="ECO:0000313" key="2">
    <source>
        <dbReference type="EMBL" id="RSX54740.1"/>
    </source>
</evidence>
<name>A0A430FPH4_9BIFI</name>
<protein>
    <recommendedName>
        <fullName evidence="1">GPI inositol-deacylase PGAP1-like alpha/beta domain-containing protein</fullName>
    </recommendedName>
</protein>
<comment type="caution">
    <text evidence="2">The sequence shown here is derived from an EMBL/GenBank/DDBJ whole genome shotgun (WGS) entry which is preliminary data.</text>
</comment>